<protein>
    <submittedName>
        <fullName evidence="2">Uncharacterized protein</fullName>
    </submittedName>
</protein>
<feature type="region of interest" description="Disordered" evidence="1">
    <location>
        <begin position="268"/>
        <end position="291"/>
    </location>
</feature>
<comment type="caution">
    <text evidence="2">The sequence shown here is derived from an EMBL/GenBank/DDBJ whole genome shotgun (WGS) entry which is preliminary data.</text>
</comment>
<feature type="compositionally biased region" description="Gly residues" evidence="1">
    <location>
        <begin position="92"/>
        <end position="101"/>
    </location>
</feature>
<dbReference type="GeneID" id="40314720"/>
<gene>
    <name evidence="2" type="ORF">Tco025E_01109</name>
</gene>
<reference evidence="2 3" key="1">
    <citation type="journal article" date="2018" name="BMC Genomics">
        <title>Genomic comparison of Trypanosoma conorhini and Trypanosoma rangeli to Trypanosoma cruzi strains of high and low virulence.</title>
        <authorList>
            <person name="Bradwell K.R."/>
            <person name="Koparde V.N."/>
            <person name="Matveyev A.V."/>
            <person name="Serrano M.G."/>
            <person name="Alves J.M."/>
            <person name="Parikh H."/>
            <person name="Huang B."/>
            <person name="Lee V."/>
            <person name="Espinosa-Alvarez O."/>
            <person name="Ortiz P.A."/>
            <person name="Costa-Martins A.G."/>
            <person name="Teixeira M.M."/>
            <person name="Buck G.A."/>
        </authorList>
    </citation>
    <scope>NUCLEOTIDE SEQUENCE [LARGE SCALE GENOMIC DNA]</scope>
    <source>
        <strain evidence="2 3">025E</strain>
    </source>
</reference>
<feature type="compositionally biased region" description="Polar residues" evidence="1">
    <location>
        <begin position="112"/>
        <end position="124"/>
    </location>
</feature>
<feature type="region of interest" description="Disordered" evidence="1">
    <location>
        <begin position="164"/>
        <end position="216"/>
    </location>
</feature>
<feature type="region of interest" description="Disordered" evidence="1">
    <location>
        <begin position="1"/>
        <end position="50"/>
    </location>
</feature>
<evidence type="ECO:0000313" key="3">
    <source>
        <dbReference type="Proteomes" id="UP000284403"/>
    </source>
</evidence>
<dbReference type="EMBL" id="MKKU01000033">
    <property type="protein sequence ID" value="RNF26647.1"/>
    <property type="molecule type" value="Genomic_DNA"/>
</dbReference>
<evidence type="ECO:0000256" key="1">
    <source>
        <dbReference type="SAM" id="MobiDB-lite"/>
    </source>
</evidence>
<feature type="compositionally biased region" description="Polar residues" evidence="1">
    <location>
        <begin position="451"/>
        <end position="460"/>
    </location>
</feature>
<feature type="compositionally biased region" description="Basic and acidic residues" evidence="1">
    <location>
        <begin position="467"/>
        <end position="492"/>
    </location>
</feature>
<keyword evidence="3" id="KW-1185">Reference proteome</keyword>
<proteinExistence type="predicted"/>
<feature type="region of interest" description="Disordered" evidence="1">
    <location>
        <begin position="394"/>
        <end position="431"/>
    </location>
</feature>
<dbReference type="Proteomes" id="UP000284403">
    <property type="component" value="Unassembled WGS sequence"/>
</dbReference>
<evidence type="ECO:0000313" key="2">
    <source>
        <dbReference type="EMBL" id="RNF26647.1"/>
    </source>
</evidence>
<dbReference type="OrthoDB" id="243889at2759"/>
<organism evidence="2 3">
    <name type="scientific">Trypanosoma conorhini</name>
    <dbReference type="NCBI Taxonomy" id="83891"/>
    <lineage>
        <taxon>Eukaryota</taxon>
        <taxon>Discoba</taxon>
        <taxon>Euglenozoa</taxon>
        <taxon>Kinetoplastea</taxon>
        <taxon>Metakinetoplastina</taxon>
        <taxon>Trypanosomatida</taxon>
        <taxon>Trypanosomatidae</taxon>
        <taxon>Trypanosoma</taxon>
    </lineage>
</organism>
<feature type="region of interest" description="Disordered" evidence="1">
    <location>
        <begin position="63"/>
        <end position="125"/>
    </location>
</feature>
<dbReference type="RefSeq" id="XP_029231853.1">
    <property type="nucleotide sequence ID" value="XM_029368047.1"/>
</dbReference>
<accession>A0A3R7NT67</accession>
<sequence length="536" mass="54394">MSAGRSAQGCGAAAADGRMTLTRSPEAAESLPRRCAAVSRPPCGSGGPSVCLEGSLMGQTVLLSQSTQWRGHTASPSLAAPAPPAPLDKGSSGNGNSGDGGQESRPDCTDAPSVTVSLVTSVNEGPSPWRRVQLVTLPPSSVVCGSPLPTIPAGAATTPCAQRAVRTEQNPAQTGAAPPLAMSNSQRNMEASASYGDRTPLREASPSRPQSSVLSVGDASRRLNFSGMSSSMSFRPPVASPCLADLPKGSPLVFDGSLKSTTPTRATPVAAAALQRPKPRPTTRGTPTAGSQFATTFCGRRSSFAPGSGLPLARGVMGGSGGGSLRAAAAKGHVFADPHDPAALARRQNPSVTPAPDTGVFQPWMPLGHEQEAPAAAAPAWVPLGQGMELLGQSRNEPAGAEGDDAGKKSPSPARFEATGLGFSGSAEGGPHATAMLEATVLEMRLQEGSISVSVPSPANTPALAEGEEHRHAKPPQEAREGAAEPGAERRRPSLRNRSPSQVNVEPHAVVKQDAPAAVSPAPAQPTEAPAPTRQA</sequence>
<dbReference type="AlphaFoldDB" id="A0A3R7NT67"/>
<feature type="region of interest" description="Disordered" evidence="1">
    <location>
        <begin position="451"/>
        <end position="536"/>
    </location>
</feature>
<feature type="compositionally biased region" description="Low complexity" evidence="1">
    <location>
        <begin position="515"/>
        <end position="536"/>
    </location>
</feature>
<feature type="compositionally biased region" description="Polar residues" evidence="1">
    <location>
        <begin position="182"/>
        <end position="191"/>
    </location>
</feature>
<name>A0A3R7NT67_9TRYP</name>